<evidence type="ECO:0000256" key="12">
    <source>
        <dbReference type="HAMAP-Rule" id="MF_02120"/>
    </source>
</evidence>
<gene>
    <name evidence="12 17" type="primary">lysA</name>
    <name evidence="17" type="ORF">GPLA_3975</name>
</gene>
<dbReference type="OrthoDB" id="9802241at2"/>
<dbReference type="Gene3D" id="3.20.20.10">
    <property type="entry name" value="Alanine racemase"/>
    <property type="match status" value="1"/>
</dbReference>
<dbReference type="InterPro" id="IPR022643">
    <property type="entry name" value="De-COase2_C"/>
</dbReference>
<dbReference type="GO" id="GO:0008836">
    <property type="term" value="F:diaminopimelate decarboxylase activity"/>
    <property type="evidence" value="ECO:0007669"/>
    <property type="project" value="UniProtKB-UniRule"/>
</dbReference>
<dbReference type="InterPro" id="IPR000183">
    <property type="entry name" value="Orn/DAP/Arg_de-COase"/>
</dbReference>
<feature type="binding site" evidence="12">
    <location>
        <position position="372"/>
    </location>
    <ligand>
        <name>pyridoxal 5'-phosphate</name>
        <dbReference type="ChEBI" id="CHEBI:597326"/>
    </ligand>
</feature>
<comment type="subunit">
    <text evidence="12">Homodimer.</text>
</comment>
<accession>K6YQ57</accession>
<evidence type="ECO:0000256" key="11">
    <source>
        <dbReference type="ARBA" id="ARBA00074972"/>
    </source>
</evidence>
<comment type="function">
    <text evidence="12">Specifically catalyzes the decarboxylation of meso-diaminopimelate (meso-DAP) to L-lysine.</text>
</comment>
<evidence type="ECO:0000256" key="8">
    <source>
        <dbReference type="ARBA" id="ARBA00060643"/>
    </source>
</evidence>
<feature type="modified residue" description="N6-(pyridoxal phosphate)lysine" evidence="12 13">
    <location>
        <position position="60"/>
    </location>
</feature>
<reference evidence="18" key="1">
    <citation type="journal article" date="2014" name="Environ. Microbiol.">
        <title>Comparative genomics of the marine bacterial genus Glaciecola reveals the high degree of genomic diversity and genomic characteristic for cold adaptation.</title>
        <authorList>
            <person name="Qin Q.L."/>
            <person name="Xie B.B."/>
            <person name="Yu Y."/>
            <person name="Shu Y.L."/>
            <person name="Rong J.C."/>
            <person name="Zhang Y.J."/>
            <person name="Zhao D.L."/>
            <person name="Chen X.L."/>
            <person name="Zhang X.Y."/>
            <person name="Chen B."/>
            <person name="Zhou B.C."/>
            <person name="Zhang Y.Z."/>
        </authorList>
    </citation>
    <scope>NUCLEOTIDE SEQUENCE [LARGE SCALE GENOMIC DNA]</scope>
    <source>
        <strain evidence="18">LMG 21857</strain>
    </source>
</reference>
<sequence>MDFFGYKNEKLYAEEVSLQDIAQTHGTPCYVYSRATIERHWLAFDKAAGAHPHLICYAVKANSNLGVLSVLAKLGSGFDIVSGGELLRVLAAGGDPTKIVFSGVGKTPEEIALGLKHNIKCFNVESPAELARISQVAVAENKIAPISIRVNPDVDAKTHPYISTGLKANKFGIEREQAVEVYRHAASLPNLAIKGIDCHIGSQLTEIAPFVDALDKLLVLIDELAANDIILSHLDVGGGLGVTYKDETPPHPDEYTQAITQRMEGRKDLQLIFEPGRAIMANAGVLLSKVEFLKQGAEKNFAIIDAAMNDLIRPALYSAWQSIIPLDTSLTRDSAVYDVVGPICETGDFIGKERELAIEAGDYLAVRSAGAYGFVMASNYNSRCRAAEIMVDKDKVIVVREREKLEDLWRGESVL</sequence>
<dbReference type="AlphaFoldDB" id="K6YQ57"/>
<dbReference type="InterPro" id="IPR002986">
    <property type="entry name" value="DAP_deCOOHase_LysA"/>
</dbReference>
<dbReference type="Pfam" id="PF02784">
    <property type="entry name" value="Orn_Arg_deC_N"/>
    <property type="match status" value="1"/>
</dbReference>
<evidence type="ECO:0000313" key="18">
    <source>
        <dbReference type="Proteomes" id="UP000006322"/>
    </source>
</evidence>
<name>K6YQ57_9ALTE</name>
<dbReference type="CDD" id="cd06828">
    <property type="entry name" value="PLPDE_III_DapDC"/>
    <property type="match status" value="1"/>
</dbReference>
<feature type="domain" description="Orn/DAP/Arg decarboxylase 2 N-terminal" evidence="16">
    <location>
        <begin position="35"/>
        <end position="281"/>
    </location>
</feature>
<evidence type="ECO:0000256" key="4">
    <source>
        <dbReference type="ARBA" id="ARBA00022898"/>
    </source>
</evidence>
<dbReference type="PROSITE" id="PS00879">
    <property type="entry name" value="ODR_DC_2_2"/>
    <property type="match status" value="1"/>
</dbReference>
<feature type="binding site" evidence="12">
    <location>
        <position position="277"/>
    </location>
    <ligand>
        <name>substrate</name>
    </ligand>
</feature>
<keyword evidence="5 12" id="KW-0457">Lysine biosynthesis</keyword>
<dbReference type="Gene3D" id="2.40.37.10">
    <property type="entry name" value="Lyase, Ornithine Decarboxylase, Chain A, domain 1"/>
    <property type="match status" value="1"/>
</dbReference>
<dbReference type="GO" id="GO:0009089">
    <property type="term" value="P:lysine biosynthetic process via diaminopimelate"/>
    <property type="evidence" value="ECO:0007669"/>
    <property type="project" value="UniProtKB-UniRule"/>
</dbReference>
<dbReference type="FunFam" id="2.40.37.10:FF:000003">
    <property type="entry name" value="Diaminopimelate decarboxylase"/>
    <property type="match status" value="1"/>
</dbReference>
<dbReference type="InterPro" id="IPR009006">
    <property type="entry name" value="Ala_racemase/Decarboxylase_C"/>
</dbReference>
<evidence type="ECO:0000256" key="2">
    <source>
        <dbReference type="ARBA" id="ARBA00022605"/>
    </source>
</evidence>
<evidence type="ECO:0000256" key="9">
    <source>
        <dbReference type="ARBA" id="ARBA00060983"/>
    </source>
</evidence>
<feature type="binding site" evidence="12">
    <location>
        <position position="317"/>
    </location>
    <ligand>
        <name>substrate</name>
    </ligand>
</feature>
<dbReference type="EC" id="4.1.1.20" evidence="10 12"/>
<feature type="domain" description="Orn/DAP/Arg decarboxylase 2 C-terminal" evidence="15">
    <location>
        <begin position="29"/>
        <end position="370"/>
    </location>
</feature>
<dbReference type="GO" id="GO:0030170">
    <property type="term" value="F:pyridoxal phosphate binding"/>
    <property type="evidence" value="ECO:0007669"/>
    <property type="project" value="UniProtKB-UniRule"/>
</dbReference>
<evidence type="ECO:0000259" key="16">
    <source>
        <dbReference type="Pfam" id="PF02784"/>
    </source>
</evidence>
<dbReference type="STRING" id="1129793.GPLA_3975"/>
<dbReference type="PROSITE" id="PS00878">
    <property type="entry name" value="ODR_DC_2_1"/>
    <property type="match status" value="1"/>
</dbReference>
<evidence type="ECO:0000259" key="15">
    <source>
        <dbReference type="Pfam" id="PF00278"/>
    </source>
</evidence>
<feature type="binding site" evidence="12">
    <location>
        <position position="345"/>
    </location>
    <ligand>
        <name>substrate</name>
    </ligand>
</feature>
<keyword evidence="6 12" id="KW-0456">Lyase</keyword>
<dbReference type="InterPro" id="IPR029066">
    <property type="entry name" value="PLP-binding_barrel"/>
</dbReference>
<dbReference type="FunFam" id="3.20.20.10:FF:000003">
    <property type="entry name" value="Diaminopimelate decarboxylase"/>
    <property type="match status" value="1"/>
</dbReference>
<dbReference type="PANTHER" id="PTHR43727">
    <property type="entry name" value="DIAMINOPIMELATE DECARBOXYLASE"/>
    <property type="match status" value="1"/>
</dbReference>
<comment type="catalytic activity">
    <reaction evidence="7 12 14">
        <text>meso-2,6-diaminopimelate + H(+) = L-lysine + CO2</text>
        <dbReference type="Rhea" id="RHEA:15101"/>
        <dbReference type="ChEBI" id="CHEBI:15378"/>
        <dbReference type="ChEBI" id="CHEBI:16526"/>
        <dbReference type="ChEBI" id="CHEBI:32551"/>
        <dbReference type="ChEBI" id="CHEBI:57791"/>
        <dbReference type="EC" id="4.1.1.20"/>
    </reaction>
</comment>
<dbReference type="SUPFAM" id="SSF50621">
    <property type="entry name" value="Alanine racemase C-terminal domain-like"/>
    <property type="match status" value="1"/>
</dbReference>
<evidence type="ECO:0000256" key="5">
    <source>
        <dbReference type="ARBA" id="ARBA00023154"/>
    </source>
</evidence>
<dbReference type="InterPro" id="IPR022653">
    <property type="entry name" value="De-COase2_pyr-phos_BS"/>
</dbReference>
<evidence type="ECO:0000256" key="13">
    <source>
        <dbReference type="PIRSR" id="PIRSR600183-50"/>
    </source>
</evidence>
<feature type="binding site" evidence="12">
    <location>
        <begin position="274"/>
        <end position="277"/>
    </location>
    <ligand>
        <name>pyridoxal 5'-phosphate</name>
        <dbReference type="ChEBI" id="CHEBI:597326"/>
    </ligand>
</feature>
<keyword evidence="4 12" id="KW-0663">Pyridoxal phosphate</keyword>
<dbReference type="SUPFAM" id="SSF51419">
    <property type="entry name" value="PLP-binding barrel"/>
    <property type="match status" value="1"/>
</dbReference>
<comment type="similarity">
    <text evidence="9 12">Belongs to the Orn/Lys/Arg decarboxylase class-II family. LysA subfamily.</text>
</comment>
<comment type="cofactor">
    <cofactor evidence="1 12 13 14">
        <name>pyridoxal 5'-phosphate</name>
        <dbReference type="ChEBI" id="CHEBI:597326"/>
    </cofactor>
</comment>
<keyword evidence="3 12" id="KW-0210">Decarboxylase</keyword>
<proteinExistence type="inferred from homology"/>
<dbReference type="PANTHER" id="PTHR43727:SF2">
    <property type="entry name" value="GROUP IV DECARBOXYLASE"/>
    <property type="match status" value="1"/>
</dbReference>
<dbReference type="NCBIfam" id="TIGR01048">
    <property type="entry name" value="lysA"/>
    <property type="match status" value="1"/>
</dbReference>
<keyword evidence="2 12" id="KW-0028">Amino-acid biosynthesis</keyword>
<comment type="pathway">
    <text evidence="8 12 14">Amino-acid biosynthesis; L-lysine biosynthesis via DAP pathway; L-lysine from DL-2,6-diaminopimelate: step 1/1.</text>
</comment>
<comment type="caution">
    <text evidence="17">The sequence shown here is derived from an EMBL/GenBank/DDBJ whole genome shotgun (WGS) entry which is preliminary data.</text>
</comment>
<dbReference type="Pfam" id="PF00278">
    <property type="entry name" value="Orn_DAP_Arg_deC"/>
    <property type="match status" value="1"/>
</dbReference>
<keyword evidence="18" id="KW-1185">Reference proteome</keyword>
<feature type="binding site" evidence="12">
    <location>
        <position position="313"/>
    </location>
    <ligand>
        <name>substrate</name>
    </ligand>
</feature>
<dbReference type="RefSeq" id="WP_007106619.1">
    <property type="nucleotide sequence ID" value="NZ_BAER01000118.1"/>
</dbReference>
<evidence type="ECO:0000256" key="7">
    <source>
        <dbReference type="ARBA" id="ARBA00050464"/>
    </source>
</evidence>
<evidence type="ECO:0000256" key="6">
    <source>
        <dbReference type="ARBA" id="ARBA00023239"/>
    </source>
</evidence>
<dbReference type="Proteomes" id="UP000006322">
    <property type="component" value="Unassembled WGS sequence"/>
</dbReference>
<organism evidence="17 18">
    <name type="scientific">Paraglaciecola polaris LMG 21857</name>
    <dbReference type="NCBI Taxonomy" id="1129793"/>
    <lineage>
        <taxon>Bacteria</taxon>
        <taxon>Pseudomonadati</taxon>
        <taxon>Pseudomonadota</taxon>
        <taxon>Gammaproteobacteria</taxon>
        <taxon>Alteromonadales</taxon>
        <taxon>Alteromonadaceae</taxon>
        <taxon>Paraglaciecola</taxon>
    </lineage>
</organism>
<dbReference type="UniPathway" id="UPA00034">
    <property type="reaction ID" value="UER00027"/>
</dbReference>
<dbReference type="PRINTS" id="PR01181">
    <property type="entry name" value="DAPDCRBXLASE"/>
</dbReference>
<evidence type="ECO:0000256" key="3">
    <source>
        <dbReference type="ARBA" id="ARBA00022793"/>
    </source>
</evidence>
<dbReference type="EMBL" id="BAER01000118">
    <property type="protein sequence ID" value="GAC34854.1"/>
    <property type="molecule type" value="Genomic_DNA"/>
</dbReference>
<evidence type="ECO:0000313" key="17">
    <source>
        <dbReference type="EMBL" id="GAC34854.1"/>
    </source>
</evidence>
<feature type="binding site" evidence="12">
    <location>
        <position position="372"/>
    </location>
    <ligand>
        <name>substrate</name>
    </ligand>
</feature>
<dbReference type="InterPro" id="IPR022657">
    <property type="entry name" value="De-COase2_CS"/>
</dbReference>
<feature type="binding site" evidence="12">
    <location>
        <position position="239"/>
    </location>
    <ligand>
        <name>pyridoxal 5'-phosphate</name>
        <dbReference type="ChEBI" id="CHEBI:597326"/>
    </ligand>
</feature>
<dbReference type="InterPro" id="IPR022644">
    <property type="entry name" value="De-COase2_N"/>
</dbReference>
<dbReference type="PRINTS" id="PR01179">
    <property type="entry name" value="ODADCRBXLASE"/>
</dbReference>
<evidence type="ECO:0000256" key="14">
    <source>
        <dbReference type="RuleBase" id="RU003738"/>
    </source>
</evidence>
<evidence type="ECO:0000256" key="1">
    <source>
        <dbReference type="ARBA" id="ARBA00001933"/>
    </source>
</evidence>
<feature type="active site" description="Proton donor" evidence="13">
    <location>
        <position position="344"/>
    </location>
</feature>
<dbReference type="HAMAP" id="MF_02120">
    <property type="entry name" value="LysA"/>
    <property type="match status" value="1"/>
</dbReference>
<evidence type="ECO:0000256" key="10">
    <source>
        <dbReference type="ARBA" id="ARBA00066427"/>
    </source>
</evidence>
<protein>
    <recommendedName>
        <fullName evidence="11 12">Diaminopimelate decarboxylase</fullName>
        <shortName evidence="12">DAP decarboxylase</shortName>
        <shortName evidence="12">DAPDC</shortName>
        <ecNumber evidence="10 12">4.1.1.20</ecNumber>
    </recommendedName>
</protein>